<evidence type="ECO:0000259" key="1">
    <source>
        <dbReference type="Pfam" id="PF21849"/>
    </source>
</evidence>
<protein>
    <submittedName>
        <fullName evidence="2">DUF1249 domain-containing protein</fullName>
    </submittedName>
</protein>
<dbReference type="Proteomes" id="UP001201020">
    <property type="component" value="Chromosome"/>
</dbReference>
<feature type="domain" description="DUF6908" evidence="1">
    <location>
        <begin position="22"/>
        <end position="128"/>
    </location>
</feature>
<gene>
    <name evidence="2" type="ORF">K9W45_02285</name>
</gene>
<name>A0A9Y1BM73_9ARCH</name>
<sequence>MSDKQIITTIETIFHKNYDLLMKLIPNVEEIEEKLILYSGNLMELHISILSRDESEMILSMGHYFLQNDDLVPDPEVVIRIDSLKKIAEVLSYKDQYLFSVVYPSKSMVDTESRDSLNSFLNLWLKRMLTEKYNRK</sequence>
<dbReference type="EMBL" id="CP084166">
    <property type="protein sequence ID" value="UJG41300.1"/>
    <property type="molecule type" value="Genomic_DNA"/>
</dbReference>
<accession>A0A9Y1BM73</accession>
<dbReference type="Pfam" id="PF21849">
    <property type="entry name" value="DUF6908"/>
    <property type="match status" value="1"/>
</dbReference>
<dbReference type="AlphaFoldDB" id="A0A9Y1BM73"/>
<reference evidence="2" key="1">
    <citation type="journal article" date="2022" name="Nat. Microbiol.">
        <title>Unique mobile elements and scalable gene flow at the prokaryote-eukaryote boundary revealed by circularized Asgard archaea genomes.</title>
        <authorList>
            <person name="Wu F."/>
            <person name="Speth D.R."/>
            <person name="Philosof A."/>
            <person name="Cremiere A."/>
            <person name="Narayanan A."/>
            <person name="Barco R.A."/>
            <person name="Connon S.A."/>
            <person name="Amend J.P."/>
            <person name="Antoshechkin I.A."/>
            <person name="Orphan V.J."/>
        </authorList>
    </citation>
    <scope>NUCLEOTIDE SEQUENCE</scope>
    <source>
        <strain evidence="2">PM71</strain>
    </source>
</reference>
<evidence type="ECO:0000313" key="2">
    <source>
        <dbReference type="EMBL" id="UJG41300.1"/>
    </source>
</evidence>
<organism evidence="2">
    <name type="scientific">Candidatus Heimdallarchaeum aukensis</name>
    <dbReference type="NCBI Taxonomy" id="2876573"/>
    <lineage>
        <taxon>Archaea</taxon>
        <taxon>Promethearchaeati</taxon>
        <taxon>Candidatus Heimdallarchaeota</taxon>
        <taxon>Candidatus Heimdallarchaeia (ex Rinke et al. 2021) (nom. nud.)</taxon>
        <taxon>Candidatus Heimdallarchaeales</taxon>
        <taxon>Candidatus Heimdallarchaeaceae</taxon>
        <taxon>Candidatus Heimdallarchaeum</taxon>
    </lineage>
</organism>
<proteinExistence type="predicted"/>
<dbReference type="InterPro" id="IPR054203">
    <property type="entry name" value="DUF6908"/>
</dbReference>